<reference evidence="2" key="1">
    <citation type="journal article" date="2020" name="Stud. Mycol.">
        <title>101 Dothideomycetes genomes: a test case for predicting lifestyles and emergence of pathogens.</title>
        <authorList>
            <person name="Haridas S."/>
            <person name="Albert R."/>
            <person name="Binder M."/>
            <person name="Bloem J."/>
            <person name="Labutti K."/>
            <person name="Salamov A."/>
            <person name="Andreopoulos B."/>
            <person name="Baker S."/>
            <person name="Barry K."/>
            <person name="Bills G."/>
            <person name="Bluhm B."/>
            <person name="Cannon C."/>
            <person name="Castanera R."/>
            <person name="Culley D."/>
            <person name="Daum C."/>
            <person name="Ezra D."/>
            <person name="Gonzalez J."/>
            <person name="Henrissat B."/>
            <person name="Kuo A."/>
            <person name="Liang C."/>
            <person name="Lipzen A."/>
            <person name="Lutzoni F."/>
            <person name="Magnuson J."/>
            <person name="Mondo S."/>
            <person name="Nolan M."/>
            <person name="Ohm R."/>
            <person name="Pangilinan J."/>
            <person name="Park H.-J."/>
            <person name="Ramirez L."/>
            <person name="Alfaro M."/>
            <person name="Sun H."/>
            <person name="Tritt A."/>
            <person name="Yoshinaga Y."/>
            <person name="Zwiers L.-H."/>
            <person name="Turgeon B."/>
            <person name="Goodwin S."/>
            <person name="Spatafora J."/>
            <person name="Crous P."/>
            <person name="Grigoriev I."/>
        </authorList>
    </citation>
    <scope>NUCLEOTIDE SEQUENCE</scope>
    <source>
        <strain evidence="2">CBS 119925</strain>
    </source>
</reference>
<keyword evidence="3" id="KW-1185">Reference proteome</keyword>
<feature type="region of interest" description="Disordered" evidence="1">
    <location>
        <begin position="437"/>
        <end position="570"/>
    </location>
</feature>
<organism evidence="2 3">
    <name type="scientific">Sporormia fimetaria CBS 119925</name>
    <dbReference type="NCBI Taxonomy" id="1340428"/>
    <lineage>
        <taxon>Eukaryota</taxon>
        <taxon>Fungi</taxon>
        <taxon>Dikarya</taxon>
        <taxon>Ascomycota</taxon>
        <taxon>Pezizomycotina</taxon>
        <taxon>Dothideomycetes</taxon>
        <taxon>Pleosporomycetidae</taxon>
        <taxon>Pleosporales</taxon>
        <taxon>Sporormiaceae</taxon>
        <taxon>Sporormia</taxon>
    </lineage>
</organism>
<feature type="region of interest" description="Disordered" evidence="1">
    <location>
        <begin position="92"/>
        <end position="115"/>
    </location>
</feature>
<gene>
    <name evidence="2" type="ORF">M011DRAFT_460690</name>
</gene>
<dbReference type="EMBL" id="MU006587">
    <property type="protein sequence ID" value="KAF2744649.1"/>
    <property type="molecule type" value="Genomic_DNA"/>
</dbReference>
<sequence length="584" mass="64780">MRKKQDTTKQPAGVSAHAESSHDESPNTEATDATHTLKKAAAVALLDMIISSSRPPFTTSANSSGTKGDESPDSASEQLRQEMSFLNMLGSAEVPESPPRTAASSADTETAGDPANTADLVKLFPTEPWKDAQLGVPDETLLRIDYLHRGSGKTVDYPYPKLHNFDWDSKEHINSLNAWRRDTYVEEGKFFRNSSWAAEEDRYMELQIFMIATMAMGSSIRLPTTSDLYEKFNTYFSTVHRLTCLDGSPVRRTLQDFRERREHLHPAIKESLGDLLIGKSARGYRRIYIPTITPDMPPLLKQAKADLLDELPNIRKPKVHYELEIDLMRLLKFQATGEGDNIIDDLVSDTWLLFFQKIRGSSKELREEYNPITVANGDRKAGMALFGLQFINQYWRERHKERALPNPPIKRASDVPLAIVKALEQDLKIASILGSANSKTETQARSNSKHNRNGVEPAPGNLRLPTATLATTEKPENGENRSTTSSQTTEPVLGTLTRRGSPEDGHAARNDNSSTASSQTTKPVPTTPTRDGSLKNGHPAHDDDGSIASSQATEPVLSPESTHPSGWTPVNHVRHRLFELPNSD</sequence>
<name>A0A6A6V4D1_9PLEO</name>
<feature type="region of interest" description="Disordered" evidence="1">
    <location>
        <begin position="1"/>
        <end position="36"/>
    </location>
</feature>
<feature type="compositionally biased region" description="Basic and acidic residues" evidence="1">
    <location>
        <begin position="500"/>
        <end position="509"/>
    </location>
</feature>
<feature type="region of interest" description="Disordered" evidence="1">
    <location>
        <begin position="52"/>
        <end position="76"/>
    </location>
</feature>
<feature type="compositionally biased region" description="Polar residues" evidence="1">
    <location>
        <begin position="480"/>
        <end position="490"/>
    </location>
</feature>
<evidence type="ECO:0000313" key="2">
    <source>
        <dbReference type="EMBL" id="KAF2744649.1"/>
    </source>
</evidence>
<dbReference type="AlphaFoldDB" id="A0A6A6V4D1"/>
<evidence type="ECO:0000256" key="1">
    <source>
        <dbReference type="SAM" id="MobiDB-lite"/>
    </source>
</evidence>
<feature type="compositionally biased region" description="Polar residues" evidence="1">
    <location>
        <begin position="547"/>
        <end position="565"/>
    </location>
</feature>
<protein>
    <submittedName>
        <fullName evidence="2">Uncharacterized protein</fullName>
    </submittedName>
</protein>
<proteinExistence type="predicted"/>
<evidence type="ECO:0000313" key="3">
    <source>
        <dbReference type="Proteomes" id="UP000799440"/>
    </source>
</evidence>
<feature type="compositionally biased region" description="Polar residues" evidence="1">
    <location>
        <begin position="52"/>
        <end position="66"/>
    </location>
</feature>
<dbReference type="Proteomes" id="UP000799440">
    <property type="component" value="Unassembled WGS sequence"/>
</dbReference>
<feature type="compositionally biased region" description="Polar residues" evidence="1">
    <location>
        <begin position="437"/>
        <end position="446"/>
    </location>
</feature>
<accession>A0A6A6V4D1</accession>
<dbReference type="OrthoDB" id="3687991at2759"/>
<feature type="compositionally biased region" description="Polar residues" evidence="1">
    <location>
        <begin position="510"/>
        <end position="530"/>
    </location>
</feature>